<evidence type="ECO:0000256" key="1">
    <source>
        <dbReference type="ARBA" id="ARBA00004141"/>
    </source>
</evidence>
<feature type="transmembrane region" description="Helical" evidence="6">
    <location>
        <begin position="12"/>
        <end position="34"/>
    </location>
</feature>
<reference evidence="7 8" key="1">
    <citation type="submission" date="2018-08" db="EMBL/GenBank/DDBJ databases">
        <title>Murine metabolic-syndrome-specific gut microbial biobank.</title>
        <authorList>
            <person name="Liu C."/>
        </authorList>
    </citation>
    <scope>NUCLEOTIDE SEQUENCE [LARGE SCALE GENOMIC DNA]</scope>
    <source>
        <strain evidence="7 8">583</strain>
    </source>
</reference>
<dbReference type="EMBL" id="QXXA01000009">
    <property type="protein sequence ID" value="NBI06955.1"/>
    <property type="molecule type" value="Genomic_DNA"/>
</dbReference>
<feature type="transmembrane region" description="Helical" evidence="6">
    <location>
        <begin position="94"/>
        <end position="112"/>
    </location>
</feature>
<feature type="transmembrane region" description="Helical" evidence="6">
    <location>
        <begin position="68"/>
        <end position="88"/>
    </location>
</feature>
<evidence type="ECO:0000256" key="3">
    <source>
        <dbReference type="ARBA" id="ARBA00022692"/>
    </source>
</evidence>
<dbReference type="GO" id="GO:0005886">
    <property type="term" value="C:plasma membrane"/>
    <property type="evidence" value="ECO:0007669"/>
    <property type="project" value="UniProtKB-SubCell"/>
</dbReference>
<proteinExistence type="inferred from homology"/>
<sequence>MKLIFIGLLSGILGGMGIGGGTILIPSLIFFIGLSQTQAQGTNLIVFIPTSIIALIIHYKNKNIVTNIILYIIIPGIIGSILGSFIAIKIDQLLLRKIFGVFMLFIGIYQFFHKKDNE</sequence>
<keyword evidence="5 6" id="KW-0472">Membrane</keyword>
<dbReference type="InterPro" id="IPR002781">
    <property type="entry name" value="TM_pro_TauE-like"/>
</dbReference>
<keyword evidence="6" id="KW-1003">Cell membrane</keyword>
<evidence type="ECO:0000256" key="6">
    <source>
        <dbReference type="RuleBase" id="RU363041"/>
    </source>
</evidence>
<dbReference type="PANTHER" id="PTHR43701:SF2">
    <property type="entry name" value="MEMBRANE TRANSPORTER PROTEIN YJNA-RELATED"/>
    <property type="match status" value="1"/>
</dbReference>
<comment type="caution">
    <text evidence="7">The sequence shown here is derived from an EMBL/GenBank/DDBJ whole genome shotgun (WGS) entry which is preliminary data.</text>
</comment>
<feature type="transmembrane region" description="Helical" evidence="6">
    <location>
        <begin position="40"/>
        <end position="59"/>
    </location>
</feature>
<dbReference type="RefSeq" id="WP_160197423.1">
    <property type="nucleotide sequence ID" value="NZ_QXXA01000009.1"/>
</dbReference>
<comment type="similarity">
    <text evidence="2 6">Belongs to the 4-toluene sulfonate uptake permease (TSUP) (TC 2.A.102) family.</text>
</comment>
<protein>
    <recommendedName>
        <fullName evidence="6">Probable membrane transporter protein</fullName>
    </recommendedName>
</protein>
<dbReference type="PANTHER" id="PTHR43701">
    <property type="entry name" value="MEMBRANE TRANSPORTER PROTEIN MJ0441-RELATED"/>
    <property type="match status" value="1"/>
</dbReference>
<dbReference type="AlphaFoldDB" id="A0A845QWS4"/>
<evidence type="ECO:0000313" key="8">
    <source>
        <dbReference type="Proteomes" id="UP000467132"/>
    </source>
</evidence>
<evidence type="ECO:0000256" key="2">
    <source>
        <dbReference type="ARBA" id="ARBA00009142"/>
    </source>
</evidence>
<dbReference type="Proteomes" id="UP000467132">
    <property type="component" value="Unassembled WGS sequence"/>
</dbReference>
<comment type="subcellular location">
    <subcellularLocation>
        <location evidence="6">Cell membrane</location>
        <topology evidence="6">Multi-pass membrane protein</topology>
    </subcellularLocation>
    <subcellularLocation>
        <location evidence="1">Membrane</location>
        <topology evidence="1">Multi-pass membrane protein</topology>
    </subcellularLocation>
</comment>
<evidence type="ECO:0000313" key="7">
    <source>
        <dbReference type="EMBL" id="NBI06955.1"/>
    </source>
</evidence>
<keyword evidence="8" id="KW-1185">Reference proteome</keyword>
<dbReference type="OrthoDB" id="25340at2"/>
<dbReference type="InterPro" id="IPR051598">
    <property type="entry name" value="TSUP/Inactive_protease-like"/>
</dbReference>
<keyword evidence="3 6" id="KW-0812">Transmembrane</keyword>
<accession>A0A845QWS4</accession>
<dbReference type="Pfam" id="PF01925">
    <property type="entry name" value="TauE"/>
    <property type="match status" value="1"/>
</dbReference>
<name>A0A845QWS4_9CLOT</name>
<keyword evidence="4 6" id="KW-1133">Transmembrane helix</keyword>
<evidence type="ECO:0000256" key="5">
    <source>
        <dbReference type="ARBA" id="ARBA00023136"/>
    </source>
</evidence>
<gene>
    <name evidence="7" type="ORF">D3Z33_08825</name>
</gene>
<organism evidence="7 8">
    <name type="scientific">Senegalia massiliensis</name>
    <dbReference type="NCBI Taxonomy" id="1720316"/>
    <lineage>
        <taxon>Bacteria</taxon>
        <taxon>Bacillati</taxon>
        <taxon>Bacillota</taxon>
        <taxon>Clostridia</taxon>
        <taxon>Eubacteriales</taxon>
        <taxon>Clostridiaceae</taxon>
        <taxon>Senegalia</taxon>
    </lineage>
</organism>
<evidence type="ECO:0000256" key="4">
    <source>
        <dbReference type="ARBA" id="ARBA00022989"/>
    </source>
</evidence>